<dbReference type="PANTHER" id="PTHR11902">
    <property type="entry name" value="ENOLASE"/>
    <property type="match status" value="1"/>
</dbReference>
<feature type="binding site" evidence="12">
    <location>
        <position position="359"/>
    </location>
    <ligand>
        <name>(2R)-2-phosphoglycerate</name>
        <dbReference type="ChEBI" id="CHEBI:58289"/>
    </ligand>
</feature>
<dbReference type="Pfam" id="PF03952">
    <property type="entry name" value="Enolase_N"/>
    <property type="match status" value="1"/>
</dbReference>
<dbReference type="SFLD" id="SFLDF00002">
    <property type="entry name" value="enolase"/>
    <property type="match status" value="1"/>
</dbReference>
<evidence type="ECO:0000313" key="19">
    <source>
        <dbReference type="Proteomes" id="UP000273854"/>
    </source>
</evidence>
<dbReference type="CDD" id="cd03313">
    <property type="entry name" value="enolase"/>
    <property type="match status" value="1"/>
</dbReference>
<dbReference type="EMBL" id="RBTP01000022">
    <property type="protein sequence ID" value="RMT82818.1"/>
    <property type="molecule type" value="Genomic_DNA"/>
</dbReference>
<evidence type="ECO:0000256" key="14">
    <source>
        <dbReference type="PIRSR" id="PIRSR001400-2"/>
    </source>
</evidence>
<dbReference type="Gene3D" id="3.20.20.120">
    <property type="entry name" value="Enolase-like C-terminal domain"/>
    <property type="match status" value="1"/>
</dbReference>
<keyword evidence="10 12" id="KW-0456">Lyase</keyword>
<feature type="binding site" evidence="12 15">
    <location>
        <position position="265"/>
    </location>
    <ligand>
        <name>Mg(2+)</name>
        <dbReference type="ChEBI" id="CHEBI:18420"/>
    </ligand>
</feature>
<dbReference type="AlphaFoldDB" id="A0A3M5PE03"/>
<feature type="binding site" evidence="12">
    <location>
        <position position="388"/>
    </location>
    <ligand>
        <name>(2R)-2-phosphoglycerate</name>
        <dbReference type="ChEBI" id="CHEBI:58289"/>
    </ligand>
</feature>
<dbReference type="GO" id="GO:0009986">
    <property type="term" value="C:cell surface"/>
    <property type="evidence" value="ECO:0007669"/>
    <property type="project" value="UniProtKB-SubCell"/>
</dbReference>
<keyword evidence="7 12" id="KW-0479">Metal-binding</keyword>
<comment type="subunit">
    <text evidence="12">Component of the RNA degradosome, a multiprotein complex involved in RNA processing and mRNA degradation.</text>
</comment>
<feature type="binding site" evidence="14">
    <location>
        <position position="334"/>
    </location>
    <ligand>
        <name>substrate</name>
    </ligand>
</feature>
<feature type="binding site" evidence="12">
    <location>
        <position position="389"/>
    </location>
    <ligand>
        <name>(2R)-2-phosphoglycerate</name>
        <dbReference type="ChEBI" id="CHEBI:58289"/>
    </ligand>
</feature>
<dbReference type="SMART" id="SM01193">
    <property type="entry name" value="Enolase_N"/>
    <property type="match status" value="1"/>
</dbReference>
<evidence type="ECO:0000256" key="6">
    <source>
        <dbReference type="ARBA" id="ARBA00022525"/>
    </source>
</evidence>
<reference evidence="18 19" key="1">
    <citation type="submission" date="2018-08" db="EMBL/GenBank/DDBJ databases">
        <title>Recombination of ecologically and evolutionarily significant loci maintains genetic cohesion in the Pseudomonas syringae species complex.</title>
        <authorList>
            <person name="Dillon M."/>
            <person name="Thakur S."/>
            <person name="Almeida R.N.D."/>
            <person name="Weir B.S."/>
            <person name="Guttman D.S."/>
        </authorList>
    </citation>
    <scope>NUCLEOTIDE SEQUENCE [LARGE SCALE GENOMIC DNA]</scope>
    <source>
        <strain evidence="18 19">ICMP 19473</strain>
    </source>
</reference>
<dbReference type="GO" id="GO:0000287">
    <property type="term" value="F:magnesium ion binding"/>
    <property type="evidence" value="ECO:0007669"/>
    <property type="project" value="UniProtKB-UniRule"/>
</dbReference>
<dbReference type="InterPro" id="IPR020810">
    <property type="entry name" value="Enolase_C"/>
</dbReference>
<evidence type="ECO:0000259" key="17">
    <source>
        <dbReference type="SMART" id="SM01193"/>
    </source>
</evidence>
<dbReference type="PROSITE" id="PS00164">
    <property type="entry name" value="ENOLASE"/>
    <property type="match status" value="1"/>
</dbReference>
<feature type="domain" description="Enolase N-terminal" evidence="17">
    <location>
        <begin position="23"/>
        <end position="153"/>
    </location>
</feature>
<feature type="active site" description="Proton donor" evidence="12 13">
    <location>
        <position position="228"/>
    </location>
</feature>
<gene>
    <name evidence="12" type="primary">eno</name>
    <name evidence="18" type="ORF">ALP40_01327</name>
</gene>
<feature type="binding site" evidence="12 15">
    <location>
        <position position="307"/>
    </location>
    <ligand>
        <name>Mg(2+)</name>
        <dbReference type="ChEBI" id="CHEBI:18420"/>
    </ligand>
</feature>
<feature type="active site" description="Proton acceptor" evidence="12 13">
    <location>
        <position position="359"/>
    </location>
</feature>
<evidence type="ECO:0000256" key="4">
    <source>
        <dbReference type="ARBA" id="ARBA00017068"/>
    </source>
</evidence>
<sequence length="447" mass="47481">MRVPFSSCVVFVNLGVFTTMAKIVDIKGREVLDSRGNPTVEADVLLDNGIIGSACAPSGASTGSREALELRDGDKSRYMGKGVLKAVANINGPIRDLLLGKDPVDQKALDHAMIALDATENKASLGANAILAVSLAAAKAAAQDQDLPLYAHIANLNGTPGVYSMPVPMMNIINGGEHADNNIDIQEFMVQPVGAKSFAEGLRWGTEIFHHLKAVLKARGLNTAVGDEGGFAPNLASNEEALSAIAEAVSNAGYKLGTDVTLALDCAASEFYKDGKYKLSEEGEYDSAGFADYLADLVSKHPIISIEDGLDESDWAGWKILTDKIGDKIQLVGDDLFVTNTKILKEGIDKKIANSILIKFNQIGTLTETLEAIQMAKAAGYTAVISHRSGETEDSTIADLAVGTSAGQIKTGSLCRSDRVSKYNQLLRIEEQLGSKAVYNGRAEFRG</sequence>
<evidence type="ECO:0000256" key="13">
    <source>
        <dbReference type="PIRSR" id="PIRSR001400-1"/>
    </source>
</evidence>
<dbReference type="SUPFAM" id="SSF54826">
    <property type="entry name" value="Enolase N-terminal domain-like"/>
    <property type="match status" value="1"/>
</dbReference>
<feature type="binding site" evidence="12">
    <location>
        <position position="410"/>
    </location>
    <ligand>
        <name>(2R)-2-phosphoglycerate</name>
        <dbReference type="ChEBI" id="CHEBI:58289"/>
    </ligand>
</feature>
<feature type="binding site" evidence="14">
    <location>
        <position position="307"/>
    </location>
    <ligand>
        <name>substrate</name>
    </ligand>
</feature>
<evidence type="ECO:0000256" key="3">
    <source>
        <dbReference type="ARBA" id="ARBA00012058"/>
    </source>
</evidence>
<dbReference type="PANTHER" id="PTHR11902:SF1">
    <property type="entry name" value="ENOLASE"/>
    <property type="match status" value="1"/>
</dbReference>
<dbReference type="GO" id="GO:0000015">
    <property type="term" value="C:phosphopyruvate hydratase complex"/>
    <property type="evidence" value="ECO:0007669"/>
    <property type="project" value="InterPro"/>
</dbReference>
<evidence type="ECO:0000256" key="8">
    <source>
        <dbReference type="ARBA" id="ARBA00022842"/>
    </source>
</evidence>
<evidence type="ECO:0000256" key="5">
    <source>
        <dbReference type="ARBA" id="ARBA00022490"/>
    </source>
</evidence>
<comment type="catalytic activity">
    <reaction evidence="12">
        <text>(2R)-2-phosphoglycerate = phosphoenolpyruvate + H2O</text>
        <dbReference type="Rhea" id="RHEA:10164"/>
        <dbReference type="ChEBI" id="CHEBI:15377"/>
        <dbReference type="ChEBI" id="CHEBI:58289"/>
        <dbReference type="ChEBI" id="CHEBI:58702"/>
        <dbReference type="EC" id="4.2.1.11"/>
    </reaction>
</comment>
<feature type="domain" description="Enolase C-terminal TIM barrel" evidence="16">
    <location>
        <begin position="162"/>
        <end position="447"/>
    </location>
</feature>
<feature type="binding site" evidence="14">
    <location>
        <position position="410"/>
    </location>
    <ligand>
        <name>substrate</name>
    </ligand>
</feature>
<dbReference type="NCBIfam" id="TIGR01060">
    <property type="entry name" value="eno"/>
    <property type="match status" value="1"/>
</dbReference>
<evidence type="ECO:0000256" key="1">
    <source>
        <dbReference type="ARBA" id="ARBA00005031"/>
    </source>
</evidence>
<dbReference type="GO" id="GO:0004634">
    <property type="term" value="F:phosphopyruvate hydratase activity"/>
    <property type="evidence" value="ECO:0007669"/>
    <property type="project" value="UniProtKB-UniRule"/>
</dbReference>
<comment type="function">
    <text evidence="11 12">Catalyzes the reversible conversion of 2-phosphoglycerate (2-PG) into phosphoenolpyruvate (PEP). It is essential for the degradation of carbohydrates via glycolysis.</text>
</comment>
<keyword evidence="8 12" id="KW-0460">Magnesium</keyword>
<keyword evidence="5 12" id="KW-0963">Cytoplasm</keyword>
<evidence type="ECO:0000313" key="18">
    <source>
        <dbReference type="EMBL" id="RMT82818.1"/>
    </source>
</evidence>
<dbReference type="InterPro" id="IPR020809">
    <property type="entry name" value="Enolase_CS"/>
</dbReference>
<dbReference type="FunFam" id="3.30.390.10:FF:000001">
    <property type="entry name" value="Enolase"/>
    <property type="match status" value="1"/>
</dbReference>
<comment type="cofactor">
    <cofactor evidence="15">
        <name>Mg(2+)</name>
        <dbReference type="ChEBI" id="CHEBI:18420"/>
    </cofactor>
    <text evidence="15">Mg(2+) is required for catalysis and for stabilizing the dimer.</text>
</comment>
<feature type="binding site" evidence="12">
    <location>
        <position position="186"/>
    </location>
    <ligand>
        <name>(2R)-2-phosphoglycerate</name>
        <dbReference type="ChEBI" id="CHEBI:58289"/>
    </ligand>
</feature>
<comment type="caution">
    <text evidence="18">The sequence shown here is derived from an EMBL/GenBank/DDBJ whole genome shotgun (WGS) entry which is preliminary data.</text>
</comment>
<dbReference type="SMART" id="SM01192">
    <property type="entry name" value="Enolase_C"/>
    <property type="match status" value="1"/>
</dbReference>
<dbReference type="GO" id="GO:0005576">
    <property type="term" value="C:extracellular region"/>
    <property type="evidence" value="ECO:0007669"/>
    <property type="project" value="UniProtKB-SubCell"/>
</dbReference>
<dbReference type="HAMAP" id="MF_00318">
    <property type="entry name" value="Enolase"/>
    <property type="match status" value="1"/>
</dbReference>
<dbReference type="GO" id="GO:0006096">
    <property type="term" value="P:glycolytic process"/>
    <property type="evidence" value="ECO:0007669"/>
    <property type="project" value="UniProtKB-UniRule"/>
</dbReference>
<dbReference type="SUPFAM" id="SSF51604">
    <property type="entry name" value="Enolase C-terminal domain-like"/>
    <property type="match status" value="1"/>
</dbReference>
<evidence type="ECO:0000256" key="9">
    <source>
        <dbReference type="ARBA" id="ARBA00023152"/>
    </source>
</evidence>
<feature type="binding site" evidence="14">
    <location>
        <position position="178"/>
    </location>
    <ligand>
        <name>substrate</name>
    </ligand>
</feature>
<dbReference type="InterPro" id="IPR029017">
    <property type="entry name" value="Enolase-like_N"/>
</dbReference>
<feature type="binding site" evidence="14">
    <location>
        <position position="187"/>
    </location>
    <ligand>
        <name>substrate</name>
    </ligand>
</feature>
<feature type="binding site" evidence="14">
    <location>
        <begin position="386"/>
        <end position="389"/>
    </location>
    <ligand>
        <name>substrate</name>
    </ligand>
</feature>
<dbReference type="PIRSF" id="PIRSF001400">
    <property type="entry name" value="Enolase"/>
    <property type="match status" value="1"/>
</dbReference>
<dbReference type="Gene3D" id="3.30.390.10">
    <property type="entry name" value="Enolase-like, N-terminal domain"/>
    <property type="match status" value="1"/>
</dbReference>
<feature type="binding site" evidence="12 15">
    <location>
        <position position="334"/>
    </location>
    <ligand>
        <name>Mg(2+)</name>
        <dbReference type="ChEBI" id="CHEBI:18420"/>
    </ligand>
</feature>
<evidence type="ECO:0000256" key="7">
    <source>
        <dbReference type="ARBA" id="ARBA00022723"/>
    </source>
</evidence>
<dbReference type="UniPathway" id="UPA00109">
    <property type="reaction ID" value="UER00187"/>
</dbReference>
<evidence type="ECO:0000256" key="15">
    <source>
        <dbReference type="PIRSR" id="PIRSR001400-3"/>
    </source>
</evidence>
<comment type="similarity">
    <text evidence="2 12">Belongs to the enolase family.</text>
</comment>
<dbReference type="FunFam" id="3.20.20.120:FF:000001">
    <property type="entry name" value="Enolase"/>
    <property type="match status" value="1"/>
</dbReference>
<comment type="cofactor">
    <cofactor evidence="12">
        <name>Mg(2+)</name>
        <dbReference type="ChEBI" id="CHEBI:18420"/>
    </cofactor>
    <text evidence="12">Binds a second Mg(2+) ion via substrate during catalysis.</text>
</comment>
<evidence type="ECO:0000259" key="16">
    <source>
        <dbReference type="SMART" id="SM01192"/>
    </source>
</evidence>
<dbReference type="SFLD" id="SFLDG00178">
    <property type="entry name" value="enolase"/>
    <property type="match status" value="1"/>
</dbReference>
<keyword evidence="9 12" id="KW-0324">Glycolysis</keyword>
<proteinExistence type="inferred from homology"/>
<accession>A0A3M5PE03</accession>
<evidence type="ECO:0000256" key="12">
    <source>
        <dbReference type="HAMAP-Rule" id="MF_00318"/>
    </source>
</evidence>
<evidence type="ECO:0000256" key="11">
    <source>
        <dbReference type="ARBA" id="ARBA00045763"/>
    </source>
</evidence>
<evidence type="ECO:0000256" key="10">
    <source>
        <dbReference type="ARBA" id="ARBA00023239"/>
    </source>
</evidence>
<protein>
    <recommendedName>
        <fullName evidence="4 12">Enolase</fullName>
        <ecNumber evidence="3 12">4.2.1.11</ecNumber>
    </recommendedName>
    <alternativeName>
        <fullName evidence="12">2-phospho-D-glycerate hydro-lyase</fullName>
    </alternativeName>
    <alternativeName>
        <fullName evidence="12">2-phosphoglycerate dehydratase</fullName>
    </alternativeName>
</protein>
<dbReference type="InterPro" id="IPR000941">
    <property type="entry name" value="Enolase"/>
</dbReference>
<dbReference type="InterPro" id="IPR036849">
    <property type="entry name" value="Enolase-like_C_sf"/>
</dbReference>
<dbReference type="InterPro" id="IPR020811">
    <property type="entry name" value="Enolase_N"/>
</dbReference>
<dbReference type="EC" id="4.2.1.11" evidence="3 12"/>
<dbReference type="PRINTS" id="PR00148">
    <property type="entry name" value="ENOLASE"/>
</dbReference>
<organism evidence="18 19">
    <name type="scientific">Pseudomonas viridiflava</name>
    <name type="common">Phytomonas viridiflava</name>
    <dbReference type="NCBI Taxonomy" id="33069"/>
    <lineage>
        <taxon>Bacteria</taxon>
        <taxon>Pseudomonadati</taxon>
        <taxon>Pseudomonadota</taxon>
        <taxon>Gammaproteobacteria</taxon>
        <taxon>Pseudomonadales</taxon>
        <taxon>Pseudomonadaceae</taxon>
        <taxon>Pseudomonas</taxon>
    </lineage>
</organism>
<comment type="subcellular location">
    <subcellularLocation>
        <location evidence="12">Cytoplasm</location>
    </subcellularLocation>
    <subcellularLocation>
        <location evidence="12">Secreted</location>
    </subcellularLocation>
    <subcellularLocation>
        <location evidence="12">Cell surface</location>
    </subcellularLocation>
    <text evidence="12">Fractions of enolase are present in both the cytoplasm and on the cell surface.</text>
</comment>
<dbReference type="SFLD" id="SFLDS00001">
    <property type="entry name" value="Enolase"/>
    <property type="match status" value="1"/>
</dbReference>
<evidence type="ECO:0000256" key="2">
    <source>
        <dbReference type="ARBA" id="ARBA00009604"/>
    </source>
</evidence>
<keyword evidence="6 12" id="KW-0964">Secreted</keyword>
<dbReference type="Proteomes" id="UP000273854">
    <property type="component" value="Unassembled WGS sequence"/>
</dbReference>
<name>A0A3M5PE03_PSEVI</name>
<comment type="pathway">
    <text evidence="1 12">Carbohydrate degradation; glycolysis; pyruvate from D-glyceraldehyde 3-phosphate: step 4/5.</text>
</comment>
<dbReference type="Pfam" id="PF00113">
    <property type="entry name" value="Enolase_C"/>
    <property type="match status" value="1"/>
</dbReference>